<evidence type="ECO:0000256" key="1">
    <source>
        <dbReference type="SAM" id="Phobius"/>
    </source>
</evidence>
<accession>A0ABS1JYJ4</accession>
<feature type="transmembrane region" description="Helical" evidence="1">
    <location>
        <begin position="151"/>
        <end position="169"/>
    </location>
</feature>
<proteinExistence type="predicted"/>
<dbReference type="Proteomes" id="UP000639051">
    <property type="component" value="Unassembled WGS sequence"/>
</dbReference>
<dbReference type="EMBL" id="JAERRC010000005">
    <property type="protein sequence ID" value="MBL0704107.1"/>
    <property type="molecule type" value="Genomic_DNA"/>
</dbReference>
<keyword evidence="1" id="KW-0472">Membrane</keyword>
<feature type="transmembrane region" description="Helical" evidence="1">
    <location>
        <begin position="248"/>
        <end position="269"/>
    </location>
</feature>
<evidence type="ECO:0000313" key="2">
    <source>
        <dbReference type="EMBL" id="MBL0704107.1"/>
    </source>
</evidence>
<dbReference type="RefSeq" id="WP_189694786.1">
    <property type="nucleotide sequence ID" value="NZ_BNCM01000013.1"/>
</dbReference>
<reference evidence="2 3" key="1">
    <citation type="submission" date="2021-01" db="EMBL/GenBank/DDBJ databases">
        <title>Genome public.</title>
        <authorList>
            <person name="Liu C."/>
            <person name="Sun Q."/>
        </authorList>
    </citation>
    <scope>NUCLEOTIDE SEQUENCE [LARGE SCALE GENOMIC DNA]</scope>
    <source>
        <strain evidence="2 3">JC656</strain>
    </source>
</reference>
<comment type="caution">
    <text evidence="2">The sequence shown here is derived from an EMBL/GenBank/DDBJ whole genome shotgun (WGS) entry which is preliminary data.</text>
</comment>
<keyword evidence="1" id="KW-1133">Transmembrane helix</keyword>
<dbReference type="Pfam" id="PF13398">
    <property type="entry name" value="Peptidase_M50B"/>
    <property type="match status" value="1"/>
</dbReference>
<feature type="transmembrane region" description="Helical" evidence="1">
    <location>
        <begin position="125"/>
        <end position="145"/>
    </location>
</feature>
<organism evidence="2 3">
    <name type="scientific">Sinomonas cellulolyticus</name>
    <dbReference type="NCBI Taxonomy" id="2801916"/>
    <lineage>
        <taxon>Bacteria</taxon>
        <taxon>Bacillati</taxon>
        <taxon>Actinomycetota</taxon>
        <taxon>Actinomycetes</taxon>
        <taxon>Micrococcales</taxon>
        <taxon>Micrococcaceae</taxon>
        <taxon>Sinomonas</taxon>
    </lineage>
</organism>
<protein>
    <submittedName>
        <fullName evidence="2">M50 family metallopeptidase</fullName>
    </submittedName>
</protein>
<dbReference type="InterPro" id="IPR049500">
    <property type="entry name" value="Peptidase_M50B-like"/>
</dbReference>
<feature type="transmembrane region" description="Helical" evidence="1">
    <location>
        <begin position="176"/>
        <end position="193"/>
    </location>
</feature>
<gene>
    <name evidence="2" type="ORF">JJE72_01135</name>
</gene>
<keyword evidence="3" id="KW-1185">Reference proteome</keyword>
<keyword evidence="1" id="KW-0812">Transmembrane</keyword>
<name>A0ABS1JYJ4_9MICC</name>
<evidence type="ECO:0000313" key="3">
    <source>
        <dbReference type="Proteomes" id="UP000639051"/>
    </source>
</evidence>
<feature type="transmembrane region" description="Helical" evidence="1">
    <location>
        <begin position="61"/>
        <end position="81"/>
    </location>
</feature>
<sequence>MSAPAQAIRPSAGAQSGAWDSLPAASTTLGGVVQQWWETFVGAFVQGFSRTGPLAVPPSELALVLGVAAALCVVPVLWRFFGRFVTIVHELGHAFAGLATGMRVTGITLRFDQGGTTHGVGRGRAVWFGFWGYPSPAVVGAVLVWASAEGWGRAALSVSVVLLALVFLFIRNLAGVLILAGALAAVVAVVVAVPPDVQGHLTLAVGLALVLGAARDWWNVVTVHTGRRHELGSSDAYILAHKTGVPSAVWLFAFAAVIVLAGVASWAALAGAVRTVGA</sequence>